<feature type="compositionally biased region" description="Polar residues" evidence="1">
    <location>
        <begin position="77"/>
        <end position="93"/>
    </location>
</feature>
<dbReference type="EMBL" id="NAAC01000041">
    <property type="protein sequence ID" value="RDJ03948.1"/>
    <property type="molecule type" value="Genomic_DNA"/>
</dbReference>
<evidence type="ECO:0000256" key="1">
    <source>
        <dbReference type="SAM" id="MobiDB-lite"/>
    </source>
</evidence>
<dbReference type="RefSeq" id="WP_016555754.1">
    <property type="nucleotide sequence ID" value="NZ_KZ857269.1"/>
</dbReference>
<gene>
    <name evidence="2" type="ORF">B5K06_29025</name>
</gene>
<evidence type="ECO:0000313" key="3">
    <source>
        <dbReference type="Proteomes" id="UP000254939"/>
    </source>
</evidence>
<proteinExistence type="predicted"/>
<name>A0A370KGM8_9HYPH</name>
<evidence type="ECO:0000313" key="2">
    <source>
        <dbReference type="EMBL" id="RDJ03948.1"/>
    </source>
</evidence>
<dbReference type="AlphaFoldDB" id="A0A370KGM8"/>
<reference evidence="2 3" key="1">
    <citation type="submission" date="2017-03" db="EMBL/GenBank/DDBJ databases">
        <title>Genome analysis of Rhizobial strains effectives or ineffectives for nitrogen fixation isolated from bean seeds.</title>
        <authorList>
            <person name="Peralta H."/>
            <person name="Aguilar-Vera A."/>
            <person name="Mora Y."/>
            <person name="Vargas-Lagunas C."/>
            <person name="Girard L."/>
            <person name="Mora J."/>
        </authorList>
    </citation>
    <scope>NUCLEOTIDE SEQUENCE [LARGE SCALE GENOMIC DNA]</scope>
    <source>
        <strain evidence="2 3">CCGM3</strain>
    </source>
</reference>
<protein>
    <submittedName>
        <fullName evidence="2">Uncharacterized protein</fullName>
    </submittedName>
</protein>
<comment type="caution">
    <text evidence="2">The sequence shown here is derived from an EMBL/GenBank/DDBJ whole genome shotgun (WGS) entry which is preliminary data.</text>
</comment>
<sequence>MDIEELLKQQSTFVDRAVEMAMEITRRGGGTTPDEAGLEQDRSIRDLEIRIRSLETRREATVKAFDTAIEDARKTISDIQSNRPRSAPPTTSGKPTVPKTRPRKK</sequence>
<organism evidence="2 3">
    <name type="scientific">Rhizobium grahamii</name>
    <dbReference type="NCBI Taxonomy" id="1120045"/>
    <lineage>
        <taxon>Bacteria</taxon>
        <taxon>Pseudomonadati</taxon>
        <taxon>Pseudomonadota</taxon>
        <taxon>Alphaproteobacteria</taxon>
        <taxon>Hyphomicrobiales</taxon>
        <taxon>Rhizobiaceae</taxon>
        <taxon>Rhizobium/Agrobacterium group</taxon>
        <taxon>Rhizobium</taxon>
    </lineage>
</organism>
<accession>A0A370KGM8</accession>
<dbReference type="Proteomes" id="UP000254939">
    <property type="component" value="Unassembled WGS sequence"/>
</dbReference>
<feature type="region of interest" description="Disordered" evidence="1">
    <location>
        <begin position="73"/>
        <end position="105"/>
    </location>
</feature>